<accession>A0A7C2NYR0</accession>
<sequence length="712" mass="79054">MAMDVYAPCPCGSGKKLKFCCLNIADDMDRISRLMESNQPQQAMQQLDALERKHPGHAWAVTTRAIVLIETGDAAAARDVLRPFVEQHPEHEFATVLYATAALQADGLDAARKPLYRAFQKGVKKFPSMVSGLAGVMAASFRQTGRLLASREHLSLALRFAPEAERQEVFVRLLDFDNDASMPYLLRSAHPLPNVSGSDEQLQEVKKAHKYAAVGCWNTSAECFEKLAGELPNSAEVRHAAGLCRAWDGDEAQAAKHLHQAARMYGDRALAVECEAVAQLLEWAHASERKNRLRETGDVSSVGRLLTALDAVPTLMRLELPPQSPEGVPLPAAVYQVLDTPRDKFPPADQLTVDNVPRVHCDVAVFDADPQEHEPAEIDLNGFEGDEYEAAVRLVKQAAGDLVTWQERVPTGEFAPIESYELQVNWTFPPKTPVAIRRRLENARWRQAVAEIWRALPMSALQGKTPREAAADPAQHTAVTAAAYVLDSLCLRAGYELDLEGLLRSLGLEPLPLIDVTPELSLNALSPLQWLLLPLDRLTDPQLVSVANRAQLVHHDRFLYDALKVVIRRDECRKQVDLARVYQTLADLCRVHERRDEAFQWMAEGRQLAESQPNSFERVWSWDLRELLMRLEDPTDPGLKTLADKFVHYYSPKLPQMRPYLEQMFALAGVESPWSSSGIITADSVPAATPSGLWTPEAATAAPAGKLWVPGS</sequence>
<dbReference type="SUPFAM" id="SSF48452">
    <property type="entry name" value="TPR-like"/>
    <property type="match status" value="1"/>
</dbReference>
<comment type="caution">
    <text evidence="1">The sequence shown here is derived from an EMBL/GenBank/DDBJ whole genome shotgun (WGS) entry which is preliminary data.</text>
</comment>
<gene>
    <name evidence="1" type="ORF">ENQ76_15215</name>
</gene>
<dbReference type="Gene3D" id="1.25.40.10">
    <property type="entry name" value="Tetratricopeptide repeat domain"/>
    <property type="match status" value="1"/>
</dbReference>
<reference evidence="1" key="1">
    <citation type="journal article" date="2020" name="mSystems">
        <title>Genome- and Community-Level Interaction Insights into Carbon Utilization and Element Cycling Functions of Hydrothermarchaeota in Hydrothermal Sediment.</title>
        <authorList>
            <person name="Zhou Z."/>
            <person name="Liu Y."/>
            <person name="Xu W."/>
            <person name="Pan J."/>
            <person name="Luo Z.H."/>
            <person name="Li M."/>
        </authorList>
    </citation>
    <scope>NUCLEOTIDE SEQUENCE [LARGE SCALE GENOMIC DNA]</scope>
    <source>
        <strain evidence="1">SpSt-339</strain>
    </source>
</reference>
<dbReference type="EMBL" id="DSOK01000419">
    <property type="protein sequence ID" value="HEN16810.1"/>
    <property type="molecule type" value="Genomic_DNA"/>
</dbReference>
<dbReference type="AlphaFoldDB" id="A0A7C2NYR0"/>
<protein>
    <submittedName>
        <fullName evidence="1">Tetratricopeptide repeat protein</fullName>
    </submittedName>
</protein>
<name>A0A7C2NYR0_9PLAN</name>
<proteinExistence type="predicted"/>
<evidence type="ECO:0000313" key="1">
    <source>
        <dbReference type="EMBL" id="HEN16810.1"/>
    </source>
</evidence>
<organism evidence="1">
    <name type="scientific">Schlesneria paludicola</name>
    <dbReference type="NCBI Taxonomy" id="360056"/>
    <lineage>
        <taxon>Bacteria</taxon>
        <taxon>Pseudomonadati</taxon>
        <taxon>Planctomycetota</taxon>
        <taxon>Planctomycetia</taxon>
        <taxon>Planctomycetales</taxon>
        <taxon>Planctomycetaceae</taxon>
        <taxon>Schlesneria</taxon>
    </lineage>
</organism>
<dbReference type="Pfam" id="PF14559">
    <property type="entry name" value="TPR_19"/>
    <property type="match status" value="1"/>
</dbReference>
<dbReference type="InterPro" id="IPR011990">
    <property type="entry name" value="TPR-like_helical_dom_sf"/>
</dbReference>